<gene>
    <name evidence="2" type="ORF">Tco_1006702</name>
</gene>
<reference evidence="2" key="2">
    <citation type="submission" date="2022-01" db="EMBL/GenBank/DDBJ databases">
        <authorList>
            <person name="Yamashiro T."/>
            <person name="Shiraishi A."/>
            <person name="Satake H."/>
            <person name="Nakayama K."/>
        </authorList>
    </citation>
    <scope>NUCLEOTIDE SEQUENCE</scope>
</reference>
<dbReference type="PANTHER" id="PTHR33067:SF9">
    <property type="entry name" value="RNA-DIRECTED DNA POLYMERASE"/>
    <property type="match status" value="1"/>
</dbReference>
<feature type="domain" description="Retrotransposon gag" evidence="1">
    <location>
        <begin position="2"/>
        <end position="61"/>
    </location>
</feature>
<dbReference type="Pfam" id="PF03732">
    <property type="entry name" value="Retrotrans_gag"/>
    <property type="match status" value="1"/>
</dbReference>
<dbReference type="Proteomes" id="UP001151760">
    <property type="component" value="Unassembled WGS sequence"/>
</dbReference>
<organism evidence="2 3">
    <name type="scientific">Tanacetum coccineum</name>
    <dbReference type="NCBI Taxonomy" id="301880"/>
    <lineage>
        <taxon>Eukaryota</taxon>
        <taxon>Viridiplantae</taxon>
        <taxon>Streptophyta</taxon>
        <taxon>Embryophyta</taxon>
        <taxon>Tracheophyta</taxon>
        <taxon>Spermatophyta</taxon>
        <taxon>Magnoliopsida</taxon>
        <taxon>eudicotyledons</taxon>
        <taxon>Gunneridae</taxon>
        <taxon>Pentapetalae</taxon>
        <taxon>asterids</taxon>
        <taxon>campanulids</taxon>
        <taxon>Asterales</taxon>
        <taxon>Asteraceae</taxon>
        <taxon>Asteroideae</taxon>
        <taxon>Anthemideae</taxon>
        <taxon>Anthemidinae</taxon>
        <taxon>Tanacetum</taxon>
    </lineage>
</organism>
<evidence type="ECO:0000313" key="2">
    <source>
        <dbReference type="EMBL" id="GJT63169.1"/>
    </source>
</evidence>
<accession>A0ABQ5FJK0</accession>
<dbReference type="InterPro" id="IPR005162">
    <property type="entry name" value="Retrotrans_gag_dom"/>
</dbReference>
<dbReference type="InterPro" id="IPR021109">
    <property type="entry name" value="Peptidase_aspartic_dom_sf"/>
</dbReference>
<keyword evidence="3" id="KW-1185">Reference proteome</keyword>
<name>A0ABQ5FJK0_9ASTR</name>
<sequence length="401" mass="46831">MKFLSKYCPPARTAKKMKEINNFQQEPDETLCQAWERFKELLMKCPQHYLTKMQEVILFYNRLEVLNRQILDSKGSIPTKTASDAKKLTHMELHISTIPYPERRKNQEVSLYPSISTIVEADMTLIHQKWTTIIGSLLIWSFVDFIILDMPEDVKVPLILGRPFLSTAHAKIDVFKRKITLRVGEEKIIFESVKPASSVIKRVYMLNLRERIELYLEARLMGETLVLNRSLDPLYGDYIELNDLNVPLELRRDQVDDLMSTIEEGEVIDKHMIEEVKSRNDNKMVSKIIGYPSYYDQDEKILVEDMGPYLDEGMGEVVKSVKEVKYGEFGRPFPNNNKNGAKYRVGPPGYYTRLDNRPPFSEKKPSLEELMNKHIVESIRKRAEMEEWMKKLQESTKPINC</sequence>
<dbReference type="EMBL" id="BQNB010017436">
    <property type="protein sequence ID" value="GJT63169.1"/>
    <property type="molecule type" value="Genomic_DNA"/>
</dbReference>
<keyword evidence="2" id="KW-0548">Nucleotidyltransferase</keyword>
<dbReference type="GO" id="GO:0003964">
    <property type="term" value="F:RNA-directed DNA polymerase activity"/>
    <property type="evidence" value="ECO:0007669"/>
    <property type="project" value="UniProtKB-KW"/>
</dbReference>
<protein>
    <submittedName>
        <fullName evidence="2">Reverse transcriptase domain-containing protein</fullName>
    </submittedName>
</protein>
<proteinExistence type="predicted"/>
<comment type="caution">
    <text evidence="2">The sequence shown here is derived from an EMBL/GenBank/DDBJ whole genome shotgun (WGS) entry which is preliminary data.</text>
</comment>
<dbReference type="Gene3D" id="2.40.70.10">
    <property type="entry name" value="Acid Proteases"/>
    <property type="match status" value="1"/>
</dbReference>
<keyword evidence="2" id="KW-0695">RNA-directed DNA polymerase</keyword>
<evidence type="ECO:0000259" key="1">
    <source>
        <dbReference type="Pfam" id="PF03732"/>
    </source>
</evidence>
<reference evidence="2" key="1">
    <citation type="journal article" date="2022" name="Int. J. Mol. Sci.">
        <title>Draft Genome of Tanacetum Coccineum: Genomic Comparison of Closely Related Tanacetum-Family Plants.</title>
        <authorList>
            <person name="Yamashiro T."/>
            <person name="Shiraishi A."/>
            <person name="Nakayama K."/>
            <person name="Satake H."/>
        </authorList>
    </citation>
    <scope>NUCLEOTIDE SEQUENCE</scope>
</reference>
<keyword evidence="2" id="KW-0808">Transferase</keyword>
<dbReference type="PANTHER" id="PTHR33067">
    <property type="entry name" value="RNA-DIRECTED DNA POLYMERASE-RELATED"/>
    <property type="match status" value="1"/>
</dbReference>
<evidence type="ECO:0000313" key="3">
    <source>
        <dbReference type="Proteomes" id="UP001151760"/>
    </source>
</evidence>